<reference evidence="1 2" key="1">
    <citation type="submission" date="2021-11" db="EMBL/GenBank/DDBJ databases">
        <authorList>
            <person name="Islam A."/>
            <person name="Islam S."/>
            <person name="Flora M.S."/>
            <person name="Rahman M."/>
            <person name="Ziaur R.M."/>
            <person name="Epstein J.H."/>
            <person name="Hassan M."/>
            <person name="Klassen M."/>
            <person name="Woodard K."/>
            <person name="Webb A."/>
            <person name="Webby R.J."/>
            <person name="El Zowalaty M.E."/>
        </authorList>
    </citation>
    <scope>NUCLEOTIDE SEQUENCE [LARGE SCALE GENOMIC DNA]</scope>
    <source>
        <strain evidence="1">Pbs1</strain>
    </source>
</reference>
<name>A0ABN8CQM1_9STRA</name>
<dbReference type="Proteomes" id="UP001158986">
    <property type="component" value="Unassembled WGS sequence"/>
</dbReference>
<dbReference type="EMBL" id="CAKLCB010000073">
    <property type="protein sequence ID" value="CAH0514566.1"/>
    <property type="molecule type" value="Genomic_DNA"/>
</dbReference>
<proteinExistence type="predicted"/>
<comment type="caution">
    <text evidence="1">The sequence shown here is derived from an EMBL/GenBank/DDBJ whole genome shotgun (WGS) entry which is preliminary data.</text>
</comment>
<protein>
    <submittedName>
        <fullName evidence="1">Uncharacterized protein</fullName>
    </submittedName>
</protein>
<keyword evidence="2" id="KW-1185">Reference proteome</keyword>
<evidence type="ECO:0000313" key="2">
    <source>
        <dbReference type="Proteomes" id="UP001158986"/>
    </source>
</evidence>
<gene>
    <name evidence="1" type="ORF">PBS001_LOCUS1312</name>
</gene>
<accession>A0ABN8CQM1</accession>
<sequence length="67" mass="7789">MVAKLKRRRNVRGIHTETEEAGAEYTRFNGLIQFNKKLMLGIEQLTIVMRKLPKLEDWQLGLSVTAF</sequence>
<organism evidence="1 2">
    <name type="scientific">Peronospora belbahrii</name>
    <dbReference type="NCBI Taxonomy" id="622444"/>
    <lineage>
        <taxon>Eukaryota</taxon>
        <taxon>Sar</taxon>
        <taxon>Stramenopiles</taxon>
        <taxon>Oomycota</taxon>
        <taxon>Peronosporomycetes</taxon>
        <taxon>Peronosporales</taxon>
        <taxon>Peronosporaceae</taxon>
        <taxon>Peronospora</taxon>
    </lineage>
</organism>
<evidence type="ECO:0000313" key="1">
    <source>
        <dbReference type="EMBL" id="CAH0514566.1"/>
    </source>
</evidence>